<organism evidence="1 2">
    <name type="scientific">Racocetra persica</name>
    <dbReference type="NCBI Taxonomy" id="160502"/>
    <lineage>
        <taxon>Eukaryota</taxon>
        <taxon>Fungi</taxon>
        <taxon>Fungi incertae sedis</taxon>
        <taxon>Mucoromycota</taxon>
        <taxon>Glomeromycotina</taxon>
        <taxon>Glomeromycetes</taxon>
        <taxon>Diversisporales</taxon>
        <taxon>Gigasporaceae</taxon>
        <taxon>Racocetra</taxon>
    </lineage>
</organism>
<evidence type="ECO:0000313" key="2">
    <source>
        <dbReference type="Proteomes" id="UP000789920"/>
    </source>
</evidence>
<comment type="caution">
    <text evidence="1">The sequence shown here is derived from an EMBL/GenBank/DDBJ whole genome shotgun (WGS) entry which is preliminary data.</text>
</comment>
<feature type="non-terminal residue" evidence="1">
    <location>
        <position position="154"/>
    </location>
</feature>
<reference evidence="1" key="1">
    <citation type="submission" date="2021-06" db="EMBL/GenBank/DDBJ databases">
        <authorList>
            <person name="Kallberg Y."/>
            <person name="Tangrot J."/>
            <person name="Rosling A."/>
        </authorList>
    </citation>
    <scope>NUCLEOTIDE SEQUENCE</scope>
    <source>
        <strain evidence="1">MA461A</strain>
    </source>
</reference>
<protein>
    <submittedName>
        <fullName evidence="1">2612_t:CDS:1</fullName>
    </submittedName>
</protein>
<name>A0ACA9RPK3_9GLOM</name>
<accession>A0ACA9RPK3</accession>
<dbReference type="EMBL" id="CAJVQC010059991">
    <property type="protein sequence ID" value="CAG8800315.1"/>
    <property type="molecule type" value="Genomic_DNA"/>
</dbReference>
<keyword evidence="2" id="KW-1185">Reference proteome</keyword>
<proteinExistence type="predicted"/>
<gene>
    <name evidence="1" type="ORF">RPERSI_LOCUS20892</name>
</gene>
<dbReference type="Proteomes" id="UP000789920">
    <property type="component" value="Unassembled WGS sequence"/>
</dbReference>
<sequence>MTSITPLTEKEFAIVSDLCVPLNIISLISSTISCITFGFIRIYYPKHADRVSFRLSFAALFCDIGYSSHLLIILIWNNTPGAFCRYMVWALVFFPLTSMFLIVCIALNLHIIFVNEYSRYNFEKHYFRIAFSFALLLSLLPFTANMYGYDYPEG</sequence>
<evidence type="ECO:0000313" key="1">
    <source>
        <dbReference type="EMBL" id="CAG8800315.1"/>
    </source>
</evidence>